<evidence type="ECO:0000256" key="1">
    <source>
        <dbReference type="SAM" id="MobiDB-lite"/>
    </source>
</evidence>
<protein>
    <submittedName>
        <fullName evidence="2">Uncharacterized protein</fullName>
    </submittedName>
</protein>
<feature type="non-terminal residue" evidence="2">
    <location>
        <position position="50"/>
    </location>
</feature>
<gene>
    <name evidence="2" type="ORF">LITE_LOCUS21874</name>
</gene>
<reference evidence="2" key="1">
    <citation type="submission" date="2022-08" db="EMBL/GenBank/DDBJ databases">
        <authorList>
            <person name="Gutierrez-Valencia J."/>
        </authorList>
    </citation>
    <scope>NUCLEOTIDE SEQUENCE</scope>
</reference>
<accession>A0AAV0L3W4</accession>
<dbReference type="EMBL" id="CAMGYJ010000006">
    <property type="protein sequence ID" value="CAI0428881.1"/>
    <property type="molecule type" value="Genomic_DNA"/>
</dbReference>
<dbReference type="AlphaFoldDB" id="A0AAV0L3W4"/>
<evidence type="ECO:0000313" key="2">
    <source>
        <dbReference type="EMBL" id="CAI0428881.1"/>
    </source>
</evidence>
<sequence length="50" mass="5743">MVEGVTRKRKRGLAAAAYMVLGARIRRRKMRRRGRRRQWRSGIGRCGGGS</sequence>
<dbReference type="Proteomes" id="UP001154282">
    <property type="component" value="Unassembled WGS sequence"/>
</dbReference>
<name>A0AAV0L3W4_9ROSI</name>
<keyword evidence="3" id="KW-1185">Reference proteome</keyword>
<comment type="caution">
    <text evidence="2">The sequence shown here is derived from an EMBL/GenBank/DDBJ whole genome shotgun (WGS) entry which is preliminary data.</text>
</comment>
<organism evidence="2 3">
    <name type="scientific">Linum tenue</name>
    <dbReference type="NCBI Taxonomy" id="586396"/>
    <lineage>
        <taxon>Eukaryota</taxon>
        <taxon>Viridiplantae</taxon>
        <taxon>Streptophyta</taxon>
        <taxon>Embryophyta</taxon>
        <taxon>Tracheophyta</taxon>
        <taxon>Spermatophyta</taxon>
        <taxon>Magnoliopsida</taxon>
        <taxon>eudicotyledons</taxon>
        <taxon>Gunneridae</taxon>
        <taxon>Pentapetalae</taxon>
        <taxon>rosids</taxon>
        <taxon>fabids</taxon>
        <taxon>Malpighiales</taxon>
        <taxon>Linaceae</taxon>
        <taxon>Linum</taxon>
    </lineage>
</organism>
<feature type="compositionally biased region" description="Basic residues" evidence="1">
    <location>
        <begin position="29"/>
        <end position="39"/>
    </location>
</feature>
<proteinExistence type="predicted"/>
<feature type="region of interest" description="Disordered" evidence="1">
    <location>
        <begin position="29"/>
        <end position="50"/>
    </location>
</feature>
<evidence type="ECO:0000313" key="3">
    <source>
        <dbReference type="Proteomes" id="UP001154282"/>
    </source>
</evidence>